<evidence type="ECO:0000256" key="2">
    <source>
        <dbReference type="ARBA" id="ARBA00022603"/>
    </source>
</evidence>
<feature type="domain" description="tRNA/rRNA methyltransferase SpoU type" evidence="7">
    <location>
        <begin position="35"/>
        <end position="124"/>
    </location>
</feature>
<name>A0A1F5GJ46_9BACT</name>
<keyword evidence="2" id="KW-0489">Methyltransferase</keyword>
<protein>
    <recommendedName>
        <fullName evidence="7">tRNA/rRNA methyltransferase SpoU type domain-containing protein</fullName>
    </recommendedName>
</protein>
<evidence type="ECO:0000256" key="5">
    <source>
        <dbReference type="ARBA" id="ARBA00022694"/>
    </source>
</evidence>
<dbReference type="EMBL" id="MFBE01000008">
    <property type="protein sequence ID" value="OGD91827.1"/>
    <property type="molecule type" value="Genomic_DNA"/>
</dbReference>
<evidence type="ECO:0000259" key="7">
    <source>
        <dbReference type="Pfam" id="PF00588"/>
    </source>
</evidence>
<dbReference type="STRING" id="1797715.A3D81_00365"/>
<keyword evidence="6" id="KW-0694">RNA-binding</keyword>
<dbReference type="AlphaFoldDB" id="A0A1F5GJ46"/>
<sequence>MAKNGRIFLMKLGAKELRVSEPTPEDLTKIKRREIYIICDNILDTYNTGSIFRLADAVAAKKVYLCGKTQTPPYHRISKAAVGTEKWVSWKYASTAVDAITDLKGKFSTLRSDSVQARSNNKYSSSEEKRNREGRLKIIAIEQSKKSVDFRNVDYSLPIAFIVGNETEGVSKGALKLADYIVEIPMFGVNKSLNVMVSLAIVLYRMV</sequence>
<comment type="caution">
    <text evidence="8">The sequence shown here is derived from an EMBL/GenBank/DDBJ whole genome shotgun (WGS) entry which is preliminary data.</text>
</comment>
<keyword evidence="4" id="KW-0949">S-adenosyl-L-methionine</keyword>
<evidence type="ECO:0000256" key="6">
    <source>
        <dbReference type="ARBA" id="ARBA00022884"/>
    </source>
</evidence>
<evidence type="ECO:0000256" key="4">
    <source>
        <dbReference type="ARBA" id="ARBA00022691"/>
    </source>
</evidence>
<reference evidence="8 9" key="1">
    <citation type="journal article" date="2016" name="Nat. Commun.">
        <title>Thousands of microbial genomes shed light on interconnected biogeochemical processes in an aquifer system.</title>
        <authorList>
            <person name="Anantharaman K."/>
            <person name="Brown C.T."/>
            <person name="Hug L.A."/>
            <person name="Sharon I."/>
            <person name="Castelle C.J."/>
            <person name="Probst A.J."/>
            <person name="Thomas B.C."/>
            <person name="Singh A."/>
            <person name="Wilkins M.J."/>
            <person name="Karaoz U."/>
            <person name="Brodie E.L."/>
            <person name="Williams K.H."/>
            <person name="Hubbard S.S."/>
            <person name="Banfield J.F."/>
        </authorList>
    </citation>
    <scope>NUCLEOTIDE SEQUENCE [LARGE SCALE GENOMIC DNA]</scope>
</reference>
<keyword evidence="3" id="KW-0808">Transferase</keyword>
<feature type="domain" description="tRNA/rRNA methyltransferase SpoU type" evidence="7">
    <location>
        <begin position="127"/>
        <end position="204"/>
    </location>
</feature>
<organism evidence="8 9">
    <name type="scientific">Candidatus Curtissbacteria bacterium RIFCSPHIGHO2_02_FULL_40_17</name>
    <dbReference type="NCBI Taxonomy" id="1797715"/>
    <lineage>
        <taxon>Bacteria</taxon>
        <taxon>Candidatus Curtissiibacteriota</taxon>
    </lineage>
</organism>
<keyword evidence="1" id="KW-0820">tRNA-binding</keyword>
<proteinExistence type="predicted"/>
<evidence type="ECO:0000313" key="9">
    <source>
        <dbReference type="Proteomes" id="UP000178492"/>
    </source>
</evidence>
<dbReference type="Proteomes" id="UP000178492">
    <property type="component" value="Unassembled WGS sequence"/>
</dbReference>
<dbReference type="InterPro" id="IPR029028">
    <property type="entry name" value="Alpha/beta_knot_MTases"/>
</dbReference>
<evidence type="ECO:0000256" key="3">
    <source>
        <dbReference type="ARBA" id="ARBA00022679"/>
    </source>
</evidence>
<dbReference type="PANTHER" id="PTHR43453">
    <property type="entry name" value="RRNA METHYLASE-LIKE"/>
    <property type="match status" value="1"/>
</dbReference>
<dbReference type="PANTHER" id="PTHR43453:SF1">
    <property type="entry name" value="TRNA_RRNA METHYLTRANSFERASE SPOU TYPE DOMAIN-CONTAINING PROTEIN"/>
    <property type="match status" value="1"/>
</dbReference>
<gene>
    <name evidence="8" type="ORF">A3D81_00365</name>
</gene>
<dbReference type="SUPFAM" id="SSF75217">
    <property type="entry name" value="alpha/beta knot"/>
    <property type="match status" value="1"/>
</dbReference>
<evidence type="ECO:0000313" key="8">
    <source>
        <dbReference type="EMBL" id="OGD91827.1"/>
    </source>
</evidence>
<accession>A0A1F5GJ46</accession>
<dbReference type="Pfam" id="PF00588">
    <property type="entry name" value="SpoU_methylase"/>
    <property type="match status" value="2"/>
</dbReference>
<dbReference type="GO" id="GO:0000049">
    <property type="term" value="F:tRNA binding"/>
    <property type="evidence" value="ECO:0007669"/>
    <property type="project" value="UniProtKB-KW"/>
</dbReference>
<dbReference type="InterPro" id="IPR033671">
    <property type="entry name" value="TrmH"/>
</dbReference>
<keyword evidence="5" id="KW-0819">tRNA processing</keyword>
<dbReference type="GO" id="GO:0008173">
    <property type="term" value="F:RNA methyltransferase activity"/>
    <property type="evidence" value="ECO:0007669"/>
    <property type="project" value="InterPro"/>
</dbReference>
<dbReference type="GO" id="GO:0002938">
    <property type="term" value="P:tRNA guanine ribose methylation"/>
    <property type="evidence" value="ECO:0007669"/>
    <property type="project" value="TreeGrafter"/>
</dbReference>
<dbReference type="Gene3D" id="3.40.1280.10">
    <property type="match status" value="1"/>
</dbReference>
<dbReference type="InterPro" id="IPR001537">
    <property type="entry name" value="SpoU_MeTrfase"/>
</dbReference>
<evidence type="ECO:0000256" key="1">
    <source>
        <dbReference type="ARBA" id="ARBA00022555"/>
    </source>
</evidence>
<dbReference type="InterPro" id="IPR029026">
    <property type="entry name" value="tRNA_m1G_MTases_N"/>
</dbReference>